<keyword evidence="5 8" id="KW-0227">DNA damage</keyword>
<name>A0A2K8NS74_9MOLU</name>
<dbReference type="PROSITE" id="PS00130">
    <property type="entry name" value="U_DNA_GLYCOSYLASE"/>
    <property type="match status" value="1"/>
</dbReference>
<dbReference type="InterPro" id="IPR036895">
    <property type="entry name" value="Uracil-DNA_glycosylase-like_sf"/>
</dbReference>
<dbReference type="SMART" id="SM00987">
    <property type="entry name" value="UreE_C"/>
    <property type="match status" value="1"/>
</dbReference>
<dbReference type="NCBIfam" id="NF003588">
    <property type="entry name" value="PRK05254.1-1"/>
    <property type="match status" value="1"/>
</dbReference>
<dbReference type="CDD" id="cd10027">
    <property type="entry name" value="UDG-F1-like"/>
    <property type="match status" value="1"/>
</dbReference>
<keyword evidence="6 8" id="KW-0378">Hydrolase</keyword>
<evidence type="ECO:0000256" key="4">
    <source>
        <dbReference type="ARBA" id="ARBA00012030"/>
    </source>
</evidence>
<dbReference type="InterPro" id="IPR002043">
    <property type="entry name" value="UDG_fam1"/>
</dbReference>
<accession>A0A2K8NS74</accession>
<comment type="catalytic activity">
    <reaction evidence="1 8 9">
        <text>Hydrolyzes single-stranded DNA or mismatched double-stranded DNA and polynucleotides, releasing free uracil.</text>
        <dbReference type="EC" id="3.2.2.27"/>
    </reaction>
</comment>
<dbReference type="NCBIfam" id="NF003592">
    <property type="entry name" value="PRK05254.1-5"/>
    <property type="match status" value="1"/>
</dbReference>
<dbReference type="OrthoDB" id="9804372at2"/>
<feature type="active site" description="Proton acceptor" evidence="8">
    <location>
        <position position="63"/>
    </location>
</feature>
<dbReference type="SMART" id="SM00986">
    <property type="entry name" value="UDG"/>
    <property type="match status" value="1"/>
</dbReference>
<comment type="similarity">
    <text evidence="3 8 9">Belongs to the uracil-DNA glycosylase (UDG) superfamily. UNG family.</text>
</comment>
<evidence type="ECO:0000313" key="11">
    <source>
        <dbReference type="Proteomes" id="UP000232222"/>
    </source>
</evidence>
<evidence type="ECO:0000256" key="5">
    <source>
        <dbReference type="ARBA" id="ARBA00022763"/>
    </source>
</evidence>
<dbReference type="EC" id="3.2.2.27" evidence="4 8"/>
<dbReference type="Proteomes" id="UP000232222">
    <property type="component" value="Chromosome"/>
</dbReference>
<keyword evidence="8" id="KW-0963">Cytoplasm</keyword>
<evidence type="ECO:0000256" key="3">
    <source>
        <dbReference type="ARBA" id="ARBA00008184"/>
    </source>
</evidence>
<dbReference type="PANTHER" id="PTHR11264:SF0">
    <property type="entry name" value="URACIL-DNA GLYCOSYLASE"/>
    <property type="match status" value="1"/>
</dbReference>
<evidence type="ECO:0000256" key="1">
    <source>
        <dbReference type="ARBA" id="ARBA00001400"/>
    </source>
</evidence>
<proteinExistence type="inferred from homology"/>
<dbReference type="InterPro" id="IPR018085">
    <property type="entry name" value="Ura-DNA_Glyclase_AS"/>
</dbReference>
<dbReference type="Pfam" id="PF03167">
    <property type="entry name" value="UDG"/>
    <property type="match status" value="1"/>
</dbReference>
<evidence type="ECO:0000256" key="9">
    <source>
        <dbReference type="RuleBase" id="RU003780"/>
    </source>
</evidence>
<comment type="subcellular location">
    <subcellularLocation>
        <location evidence="8">Cytoplasm</location>
    </subcellularLocation>
</comment>
<dbReference type="EMBL" id="CP024962">
    <property type="protein sequence ID" value="ATZ16702.1"/>
    <property type="molecule type" value="Genomic_DNA"/>
</dbReference>
<organism evidence="10 11">
    <name type="scientific">Entomoplasma freundtii</name>
    <dbReference type="NCBI Taxonomy" id="74700"/>
    <lineage>
        <taxon>Bacteria</taxon>
        <taxon>Bacillati</taxon>
        <taxon>Mycoplasmatota</taxon>
        <taxon>Mollicutes</taxon>
        <taxon>Entomoplasmatales</taxon>
        <taxon>Entomoplasmataceae</taxon>
        <taxon>Entomoplasma</taxon>
    </lineage>
</organism>
<gene>
    <name evidence="8 10" type="primary">ung</name>
    <name evidence="10" type="ORF">EFREU_v1c06820</name>
</gene>
<dbReference type="SUPFAM" id="SSF52141">
    <property type="entry name" value="Uracil-DNA glycosylase-like"/>
    <property type="match status" value="1"/>
</dbReference>
<dbReference type="Gene3D" id="3.40.470.10">
    <property type="entry name" value="Uracil-DNA glycosylase-like domain"/>
    <property type="match status" value="1"/>
</dbReference>
<sequence length="219" mass="25145">MKILKAWEPFFLEETKKPYWKKLQNFLQEEAKEYPIYPTKEDVFRLFSLVAPQDVKVVIIGQDPYHGANQANGLAFSVYNNQIAPPSLKNIFRELKNDLGVDHPHNDLAGWARQGVFLINTALTVQAGKPGSHRNQGWEIFVKDVLDYLDSLNPKIVYALFGKSAENTYNNLNLGRHPVVVVGHPSPFSYDKYFKNSRPFSQINNLLIQEKLTPIDWTK</sequence>
<dbReference type="GO" id="GO:0097510">
    <property type="term" value="P:base-excision repair, AP site formation via deaminated base removal"/>
    <property type="evidence" value="ECO:0007669"/>
    <property type="project" value="TreeGrafter"/>
</dbReference>
<evidence type="ECO:0000256" key="8">
    <source>
        <dbReference type="HAMAP-Rule" id="MF_00148"/>
    </source>
</evidence>
<evidence type="ECO:0000313" key="10">
    <source>
        <dbReference type="EMBL" id="ATZ16702.1"/>
    </source>
</evidence>
<reference evidence="10 11" key="1">
    <citation type="submission" date="2017-11" db="EMBL/GenBank/DDBJ databases">
        <title>Genome sequence of Entomoplasma freundtii BARC 318 (ATCC 51999).</title>
        <authorList>
            <person name="Lo W.-S."/>
            <person name="Gasparich G.E."/>
            <person name="Kuo C.-H."/>
        </authorList>
    </citation>
    <scope>NUCLEOTIDE SEQUENCE [LARGE SCALE GENOMIC DNA]</scope>
    <source>
        <strain evidence="10 11">BARC 318</strain>
    </source>
</reference>
<evidence type="ECO:0000256" key="2">
    <source>
        <dbReference type="ARBA" id="ARBA00002631"/>
    </source>
</evidence>
<dbReference type="HAMAP" id="MF_00148">
    <property type="entry name" value="UDG"/>
    <property type="match status" value="1"/>
</dbReference>
<dbReference type="KEGG" id="efr:EFREU_v1c06820"/>
<protein>
    <recommendedName>
        <fullName evidence="4 8">Uracil-DNA glycosylase</fullName>
        <shortName evidence="8">UDG</shortName>
        <ecNumber evidence="4 8">3.2.2.27</ecNumber>
    </recommendedName>
</protein>
<dbReference type="NCBIfam" id="NF003589">
    <property type="entry name" value="PRK05254.1-2"/>
    <property type="match status" value="1"/>
</dbReference>
<dbReference type="GO" id="GO:0005737">
    <property type="term" value="C:cytoplasm"/>
    <property type="evidence" value="ECO:0007669"/>
    <property type="project" value="UniProtKB-SubCell"/>
</dbReference>
<dbReference type="PANTHER" id="PTHR11264">
    <property type="entry name" value="URACIL-DNA GLYCOSYLASE"/>
    <property type="match status" value="1"/>
</dbReference>
<dbReference type="InterPro" id="IPR005122">
    <property type="entry name" value="Uracil-DNA_glycosylase-like"/>
</dbReference>
<dbReference type="NCBIfam" id="TIGR00628">
    <property type="entry name" value="ung"/>
    <property type="match status" value="1"/>
</dbReference>
<keyword evidence="7 8" id="KW-0234">DNA repair</keyword>
<dbReference type="RefSeq" id="WP_100609781.1">
    <property type="nucleotide sequence ID" value="NZ_CP024962.1"/>
</dbReference>
<dbReference type="GO" id="GO:0004844">
    <property type="term" value="F:uracil DNA N-glycosylase activity"/>
    <property type="evidence" value="ECO:0007669"/>
    <property type="project" value="UniProtKB-UniRule"/>
</dbReference>
<comment type="function">
    <text evidence="2 8 9">Excises uracil residues from the DNA which can arise as a result of misincorporation of dUMP residues by DNA polymerase or due to deamination of cytosine.</text>
</comment>
<keyword evidence="11" id="KW-1185">Reference proteome</keyword>
<dbReference type="AlphaFoldDB" id="A0A2K8NS74"/>
<evidence type="ECO:0000256" key="7">
    <source>
        <dbReference type="ARBA" id="ARBA00023204"/>
    </source>
</evidence>
<evidence type="ECO:0000256" key="6">
    <source>
        <dbReference type="ARBA" id="ARBA00022801"/>
    </source>
</evidence>